<keyword evidence="6 11" id="KW-0548">Nucleotidyltransferase</keyword>
<dbReference type="Proteomes" id="UP000576225">
    <property type="component" value="Unassembled WGS sequence"/>
</dbReference>
<protein>
    <recommendedName>
        <fullName evidence="3 11">DNA-directed RNA polymerase subunit omega</fullName>
        <shortName evidence="11">RNAP omega subunit</shortName>
        <ecNumber evidence="2 11">2.7.7.6</ecNumber>
    </recommendedName>
    <alternativeName>
        <fullName evidence="9 11">RNA polymerase omega subunit</fullName>
    </alternativeName>
    <alternativeName>
        <fullName evidence="8 11">Transcriptase subunit omega</fullName>
    </alternativeName>
</protein>
<dbReference type="GO" id="GO:0000428">
    <property type="term" value="C:DNA-directed RNA polymerase complex"/>
    <property type="evidence" value="ECO:0007669"/>
    <property type="project" value="UniProtKB-KW"/>
</dbReference>
<dbReference type="GO" id="GO:0006351">
    <property type="term" value="P:DNA-templated transcription"/>
    <property type="evidence" value="ECO:0007669"/>
    <property type="project" value="UniProtKB-UniRule"/>
</dbReference>
<evidence type="ECO:0000256" key="7">
    <source>
        <dbReference type="ARBA" id="ARBA00023163"/>
    </source>
</evidence>
<name>A0A2U1BBA4_9BACT</name>
<sequence length="90" mass="9420">MNNAYLARAKKMIPDPQILSVVAAKRAKQLAIGGARPMIKCDSENLIDVALLEIAEGLLSYEFGTPGEIASGLPVVADGSEPAEIPVDGE</sequence>
<evidence type="ECO:0000313" key="13">
    <source>
        <dbReference type="EMBL" id="PVY45939.1"/>
    </source>
</evidence>
<evidence type="ECO:0000256" key="8">
    <source>
        <dbReference type="ARBA" id="ARBA00029924"/>
    </source>
</evidence>
<dbReference type="GO" id="GO:0003677">
    <property type="term" value="F:DNA binding"/>
    <property type="evidence" value="ECO:0007669"/>
    <property type="project" value="UniProtKB-UniRule"/>
</dbReference>
<dbReference type="Proteomes" id="UP000245959">
    <property type="component" value="Unassembled WGS sequence"/>
</dbReference>
<evidence type="ECO:0000256" key="11">
    <source>
        <dbReference type="HAMAP-Rule" id="MF_00366"/>
    </source>
</evidence>
<accession>A0A2U1BBA4</accession>
<evidence type="ECO:0000256" key="4">
    <source>
        <dbReference type="ARBA" id="ARBA00022478"/>
    </source>
</evidence>
<keyword evidence="7 11" id="KW-0804">Transcription</keyword>
<dbReference type="SMART" id="SM01409">
    <property type="entry name" value="RNA_pol_Rpb6"/>
    <property type="match status" value="1"/>
</dbReference>
<organism evidence="13 14">
    <name type="scientific">Victivallis vadensis</name>
    <dbReference type="NCBI Taxonomy" id="172901"/>
    <lineage>
        <taxon>Bacteria</taxon>
        <taxon>Pseudomonadati</taxon>
        <taxon>Lentisphaerota</taxon>
        <taxon>Lentisphaeria</taxon>
        <taxon>Victivallales</taxon>
        <taxon>Victivallaceae</taxon>
        <taxon>Victivallis</taxon>
    </lineage>
</organism>
<keyword evidence="14" id="KW-1185">Reference proteome</keyword>
<dbReference type="Pfam" id="PF01192">
    <property type="entry name" value="RNA_pol_Rpb6"/>
    <property type="match status" value="1"/>
</dbReference>
<comment type="caution">
    <text evidence="13">The sequence shown here is derived from an EMBL/GenBank/DDBJ whole genome shotgun (WGS) entry which is preliminary data.</text>
</comment>
<dbReference type="EMBL" id="JABAEW010000027">
    <property type="protein sequence ID" value="NMD87600.1"/>
    <property type="molecule type" value="Genomic_DNA"/>
</dbReference>
<dbReference type="NCBIfam" id="TIGR00690">
    <property type="entry name" value="rpoZ"/>
    <property type="match status" value="1"/>
</dbReference>
<evidence type="ECO:0000256" key="1">
    <source>
        <dbReference type="ARBA" id="ARBA00006711"/>
    </source>
</evidence>
<reference evidence="12 15" key="2">
    <citation type="submission" date="2020-04" db="EMBL/GenBank/DDBJ databases">
        <authorList>
            <person name="Hitch T.C.A."/>
            <person name="Wylensek D."/>
            <person name="Clavel T."/>
        </authorList>
    </citation>
    <scope>NUCLEOTIDE SEQUENCE [LARGE SCALE GENOMIC DNA]</scope>
    <source>
        <strain evidence="12 15">COR2-253-APC-1A</strain>
    </source>
</reference>
<reference evidence="13 14" key="1">
    <citation type="submission" date="2018-04" db="EMBL/GenBank/DDBJ databases">
        <title>Genomic Encyclopedia of Type Strains, Phase IV (KMG-IV): sequencing the most valuable type-strain genomes for metagenomic binning, comparative biology and taxonomic classification.</title>
        <authorList>
            <person name="Goeker M."/>
        </authorList>
    </citation>
    <scope>NUCLEOTIDE SEQUENCE [LARGE SCALE GENOMIC DNA]</scope>
    <source>
        <strain evidence="13 14">DSM 14823</strain>
    </source>
</reference>
<evidence type="ECO:0000256" key="10">
    <source>
        <dbReference type="ARBA" id="ARBA00048552"/>
    </source>
</evidence>
<evidence type="ECO:0000256" key="2">
    <source>
        <dbReference type="ARBA" id="ARBA00012418"/>
    </source>
</evidence>
<evidence type="ECO:0000256" key="6">
    <source>
        <dbReference type="ARBA" id="ARBA00022695"/>
    </source>
</evidence>
<evidence type="ECO:0000256" key="9">
    <source>
        <dbReference type="ARBA" id="ARBA00030998"/>
    </source>
</evidence>
<dbReference type="HAMAP" id="MF_00366">
    <property type="entry name" value="RNApol_bact_RpoZ"/>
    <property type="match status" value="1"/>
</dbReference>
<comment type="function">
    <text evidence="11">Promotes RNA polymerase assembly. Latches the N- and C-terminal regions of the beta' subunit thereby facilitating its interaction with the beta and alpha subunits.</text>
</comment>
<evidence type="ECO:0000313" key="14">
    <source>
        <dbReference type="Proteomes" id="UP000245959"/>
    </source>
</evidence>
<keyword evidence="4 11" id="KW-0240">DNA-directed RNA polymerase</keyword>
<dbReference type="EMBL" id="QEKH01000001">
    <property type="protein sequence ID" value="PVY45939.1"/>
    <property type="molecule type" value="Genomic_DNA"/>
</dbReference>
<evidence type="ECO:0000256" key="5">
    <source>
        <dbReference type="ARBA" id="ARBA00022679"/>
    </source>
</evidence>
<dbReference type="OrthoDB" id="198104at2"/>
<evidence type="ECO:0000313" key="15">
    <source>
        <dbReference type="Proteomes" id="UP000576225"/>
    </source>
</evidence>
<dbReference type="Gene3D" id="3.90.940.10">
    <property type="match status" value="1"/>
</dbReference>
<dbReference type="InterPro" id="IPR003716">
    <property type="entry name" value="DNA-dir_RNA_pol_omega"/>
</dbReference>
<keyword evidence="5 11" id="KW-0808">Transferase</keyword>
<dbReference type="AlphaFoldDB" id="A0A2U1BBA4"/>
<dbReference type="EC" id="2.7.7.6" evidence="2 11"/>
<comment type="catalytic activity">
    <reaction evidence="10 11">
        <text>RNA(n) + a ribonucleoside 5'-triphosphate = RNA(n+1) + diphosphate</text>
        <dbReference type="Rhea" id="RHEA:21248"/>
        <dbReference type="Rhea" id="RHEA-COMP:14527"/>
        <dbReference type="Rhea" id="RHEA-COMP:17342"/>
        <dbReference type="ChEBI" id="CHEBI:33019"/>
        <dbReference type="ChEBI" id="CHEBI:61557"/>
        <dbReference type="ChEBI" id="CHEBI:140395"/>
        <dbReference type="EC" id="2.7.7.6"/>
    </reaction>
</comment>
<dbReference type="SUPFAM" id="SSF63562">
    <property type="entry name" value="RPB6/omega subunit-like"/>
    <property type="match status" value="1"/>
</dbReference>
<proteinExistence type="inferred from homology"/>
<evidence type="ECO:0000256" key="3">
    <source>
        <dbReference type="ARBA" id="ARBA00013725"/>
    </source>
</evidence>
<comment type="subunit">
    <text evidence="11">The RNAP catalytic core consists of 2 alpha, 1 beta, 1 beta' and 1 omega subunit. When a sigma factor is associated with the core the holoenzyme is formed, which can initiate transcription.</text>
</comment>
<comment type="similarity">
    <text evidence="1 11">Belongs to the RNA polymerase subunit omega family.</text>
</comment>
<dbReference type="GO" id="GO:0003899">
    <property type="term" value="F:DNA-directed RNA polymerase activity"/>
    <property type="evidence" value="ECO:0007669"/>
    <property type="project" value="UniProtKB-UniRule"/>
</dbReference>
<evidence type="ECO:0000313" key="12">
    <source>
        <dbReference type="EMBL" id="NMD87600.1"/>
    </source>
</evidence>
<gene>
    <name evidence="11 12" type="primary">rpoZ</name>
    <name evidence="13" type="ORF">C8D82_101136</name>
    <name evidence="12" type="ORF">HF882_13505</name>
</gene>
<dbReference type="InterPro" id="IPR006110">
    <property type="entry name" value="Pol_omega/Rpo6/RPB6"/>
</dbReference>
<dbReference type="InterPro" id="IPR036161">
    <property type="entry name" value="RPB6/omega-like_sf"/>
</dbReference>
<dbReference type="GeneID" id="78293671"/>
<dbReference type="RefSeq" id="WP_116882334.1">
    <property type="nucleotide sequence ID" value="NZ_CABMMC010000017.1"/>
</dbReference>